<evidence type="ECO:0000313" key="10">
    <source>
        <dbReference type="Proteomes" id="UP000237752"/>
    </source>
</evidence>
<keyword evidence="5" id="KW-0460">Magnesium</keyword>
<dbReference type="Pfam" id="PF00293">
    <property type="entry name" value="NUDIX"/>
    <property type="match status" value="1"/>
</dbReference>
<dbReference type="GO" id="GO:0016747">
    <property type="term" value="F:acyltransferase activity, transferring groups other than amino-acyl groups"/>
    <property type="evidence" value="ECO:0007669"/>
    <property type="project" value="InterPro"/>
</dbReference>
<dbReference type="CDD" id="cd18870">
    <property type="entry name" value="NUDIX_AcylCoAdiphos_Nudt19"/>
    <property type="match status" value="1"/>
</dbReference>
<keyword evidence="3" id="KW-0479">Metal-binding</keyword>
<keyword evidence="4" id="KW-0378">Hydrolase</keyword>
<dbReference type="Gene3D" id="3.90.79.10">
    <property type="entry name" value="Nucleoside Triphosphate Pyrophosphohydrolase"/>
    <property type="match status" value="2"/>
</dbReference>
<dbReference type="Pfam" id="PF00583">
    <property type="entry name" value="Acetyltransf_1"/>
    <property type="match status" value="1"/>
</dbReference>
<dbReference type="Proteomes" id="UP000237752">
    <property type="component" value="Unassembled WGS sequence"/>
</dbReference>
<gene>
    <name evidence="9" type="ORF">CLV47_106167</name>
</gene>
<dbReference type="GO" id="GO:0046872">
    <property type="term" value="F:metal ion binding"/>
    <property type="evidence" value="ECO:0007669"/>
    <property type="project" value="UniProtKB-KW"/>
</dbReference>
<dbReference type="SUPFAM" id="SSF55811">
    <property type="entry name" value="Nudix"/>
    <property type="match status" value="1"/>
</dbReference>
<organism evidence="9 10">
    <name type="scientific">Antricoccus suffuscus</name>
    <dbReference type="NCBI Taxonomy" id="1629062"/>
    <lineage>
        <taxon>Bacteria</taxon>
        <taxon>Bacillati</taxon>
        <taxon>Actinomycetota</taxon>
        <taxon>Actinomycetes</taxon>
        <taxon>Geodermatophilales</taxon>
        <taxon>Antricoccaceae</taxon>
        <taxon>Antricoccus</taxon>
    </lineage>
</organism>
<comment type="cofactor">
    <cofactor evidence="2">
        <name>Mg(2+)</name>
        <dbReference type="ChEBI" id="CHEBI:18420"/>
    </cofactor>
</comment>
<dbReference type="RefSeq" id="WP_106348790.1">
    <property type="nucleotide sequence ID" value="NZ_PVUE01000006.1"/>
</dbReference>
<dbReference type="PANTHER" id="PTHR12318">
    <property type="entry name" value="TESTOSTERONE-REGULATED PROTEIN RP2"/>
    <property type="match status" value="1"/>
</dbReference>
<dbReference type="Gene3D" id="3.40.630.30">
    <property type="match status" value="1"/>
</dbReference>
<evidence type="ECO:0000256" key="4">
    <source>
        <dbReference type="ARBA" id="ARBA00022801"/>
    </source>
</evidence>
<feature type="domain" description="Nudix hydrolase" evidence="8">
    <location>
        <begin position="158"/>
        <end position="331"/>
    </location>
</feature>
<evidence type="ECO:0000313" key="9">
    <source>
        <dbReference type="EMBL" id="PRZ42295.1"/>
    </source>
</evidence>
<evidence type="ECO:0000256" key="6">
    <source>
        <dbReference type="ARBA" id="ARBA00023211"/>
    </source>
</evidence>
<dbReference type="PROSITE" id="PS51186">
    <property type="entry name" value="GNAT"/>
    <property type="match status" value="1"/>
</dbReference>
<feature type="domain" description="N-acetyltransferase" evidence="7">
    <location>
        <begin position="6"/>
        <end position="141"/>
    </location>
</feature>
<evidence type="ECO:0000256" key="2">
    <source>
        <dbReference type="ARBA" id="ARBA00001946"/>
    </source>
</evidence>
<dbReference type="SUPFAM" id="SSF55729">
    <property type="entry name" value="Acyl-CoA N-acyltransferases (Nat)"/>
    <property type="match status" value="1"/>
</dbReference>
<dbReference type="PROSITE" id="PS51462">
    <property type="entry name" value="NUDIX"/>
    <property type="match status" value="1"/>
</dbReference>
<dbReference type="PANTHER" id="PTHR12318:SF0">
    <property type="entry name" value="ACYL-COENZYME A DIPHOSPHATASE NUDT19"/>
    <property type="match status" value="1"/>
</dbReference>
<dbReference type="InterPro" id="IPR016181">
    <property type="entry name" value="Acyl_CoA_acyltransferase"/>
</dbReference>
<proteinExistence type="predicted"/>
<sequence length="375" mass="41306">MAERVGHTRVAQERDFPLIQEIEAATARMIPDLPDGLGTPDRDGTLLVVGEPAVGFAHISEVDGRFNLERIVVRPDQTRQGRGTELVYAAVQLVATRGGDALSLAAFTDVPGNEPFFRALGFAPVEQPAGREPVTMSENPTPADKRIVMMRPIAPGVVPRPAVSVIPVRDGDAGLEVFVQHRVQTMDFAPGVVVFPGGRVDPVDAEHAAQVPDEQLDELVDVWRDSAYVRQAEDPRFAVRVILATGIREVAEETGVQLRPDELIPWDDWTTPPGVPKRFQVHFMVAHLPSDDERSPQNTTTEAFKSEWLPVSEVLRRGATAELKVMTPTRVILEELEQFGDVATVLAACPEITPVLFDHLLTRPRPRRNLMEATE</sequence>
<keyword evidence="6" id="KW-0464">Manganese</keyword>
<evidence type="ECO:0000259" key="8">
    <source>
        <dbReference type="PROSITE" id="PS51462"/>
    </source>
</evidence>
<evidence type="ECO:0000259" key="7">
    <source>
        <dbReference type="PROSITE" id="PS51186"/>
    </source>
</evidence>
<comment type="cofactor">
    <cofactor evidence="1">
        <name>Mn(2+)</name>
        <dbReference type="ChEBI" id="CHEBI:29035"/>
    </cofactor>
</comment>
<reference evidence="9 10" key="1">
    <citation type="submission" date="2018-03" db="EMBL/GenBank/DDBJ databases">
        <title>Genomic Encyclopedia of Archaeal and Bacterial Type Strains, Phase II (KMG-II): from individual species to whole genera.</title>
        <authorList>
            <person name="Goeker M."/>
        </authorList>
    </citation>
    <scope>NUCLEOTIDE SEQUENCE [LARGE SCALE GENOMIC DNA]</scope>
    <source>
        <strain evidence="9 10">DSM 100065</strain>
    </source>
</reference>
<comment type="caution">
    <text evidence="9">The sequence shown here is derived from an EMBL/GenBank/DDBJ whole genome shotgun (WGS) entry which is preliminary data.</text>
</comment>
<evidence type="ECO:0000256" key="1">
    <source>
        <dbReference type="ARBA" id="ARBA00001936"/>
    </source>
</evidence>
<dbReference type="InterPro" id="IPR000086">
    <property type="entry name" value="NUDIX_hydrolase_dom"/>
</dbReference>
<dbReference type="EMBL" id="PVUE01000006">
    <property type="protein sequence ID" value="PRZ42295.1"/>
    <property type="molecule type" value="Genomic_DNA"/>
</dbReference>
<protein>
    <submittedName>
        <fullName evidence="9">NUDIX domain-containing protein</fullName>
    </submittedName>
</protein>
<dbReference type="CDD" id="cd04301">
    <property type="entry name" value="NAT_SF"/>
    <property type="match status" value="1"/>
</dbReference>
<dbReference type="InterPro" id="IPR000182">
    <property type="entry name" value="GNAT_dom"/>
</dbReference>
<name>A0A2T1A114_9ACTN</name>
<dbReference type="InterPro" id="IPR039121">
    <property type="entry name" value="NUDT19"/>
</dbReference>
<accession>A0A2T1A114</accession>
<keyword evidence="10" id="KW-1185">Reference proteome</keyword>
<dbReference type="AlphaFoldDB" id="A0A2T1A114"/>
<dbReference type="InterPro" id="IPR015797">
    <property type="entry name" value="NUDIX_hydrolase-like_dom_sf"/>
</dbReference>
<evidence type="ECO:0000256" key="3">
    <source>
        <dbReference type="ARBA" id="ARBA00022723"/>
    </source>
</evidence>
<dbReference type="OrthoDB" id="7183442at2"/>
<dbReference type="GO" id="GO:0016818">
    <property type="term" value="F:hydrolase activity, acting on acid anhydrides, in phosphorus-containing anhydrides"/>
    <property type="evidence" value="ECO:0007669"/>
    <property type="project" value="InterPro"/>
</dbReference>
<evidence type="ECO:0000256" key="5">
    <source>
        <dbReference type="ARBA" id="ARBA00022842"/>
    </source>
</evidence>